<accession>A0A328UEQ2</accession>
<keyword evidence="3" id="KW-0132">Cell division</keyword>
<dbReference type="InterPro" id="IPR005548">
    <property type="entry name" value="Cell_div_FtsQ/DivIB_C"/>
</dbReference>
<dbReference type="PANTHER" id="PTHR37820">
    <property type="entry name" value="CELL DIVISION PROTEIN DIVIB"/>
    <property type="match status" value="1"/>
</dbReference>
<comment type="subcellular location">
    <subcellularLocation>
        <location evidence="1">Membrane</location>
    </subcellularLocation>
</comment>
<keyword evidence="5 9" id="KW-1133">Transmembrane helix</keyword>
<feature type="compositionally biased region" description="Low complexity" evidence="8">
    <location>
        <begin position="258"/>
        <end position="285"/>
    </location>
</feature>
<dbReference type="Proteomes" id="UP000249377">
    <property type="component" value="Unassembled WGS sequence"/>
</dbReference>
<evidence type="ECO:0000256" key="6">
    <source>
        <dbReference type="ARBA" id="ARBA00023136"/>
    </source>
</evidence>
<organism evidence="11 12">
    <name type="scientific">Hydrogeniiclostridium mannosilyticum</name>
    <dbReference type="NCBI Taxonomy" id="2764322"/>
    <lineage>
        <taxon>Bacteria</taxon>
        <taxon>Bacillati</taxon>
        <taxon>Bacillota</taxon>
        <taxon>Clostridia</taxon>
        <taxon>Eubacteriales</taxon>
        <taxon>Acutalibacteraceae</taxon>
        <taxon>Hydrogeniiclostridium</taxon>
    </lineage>
</organism>
<dbReference type="Gene3D" id="3.10.20.310">
    <property type="entry name" value="membrane protein fhac"/>
    <property type="match status" value="1"/>
</dbReference>
<dbReference type="Pfam" id="PF08478">
    <property type="entry name" value="POTRA_1"/>
    <property type="match status" value="1"/>
</dbReference>
<comment type="caution">
    <text evidence="11">The sequence shown here is derived from an EMBL/GenBank/DDBJ whole genome shotgun (WGS) entry which is preliminary data.</text>
</comment>
<name>A0A328UEQ2_9FIRM</name>
<evidence type="ECO:0000256" key="4">
    <source>
        <dbReference type="ARBA" id="ARBA00022692"/>
    </source>
</evidence>
<reference evidence="11 12" key="1">
    <citation type="submission" date="2018-06" db="EMBL/GenBank/DDBJ databases">
        <title>Noncontiguous genome sequence of Ruminococcaceae bacterium ASD2818.</title>
        <authorList>
            <person name="Chaplin A.V."/>
            <person name="Sokolova S.R."/>
            <person name="Kochetkova T.O."/>
            <person name="Goltsov A.Y."/>
            <person name="Trofimov D.Y."/>
            <person name="Efimov B.A."/>
        </authorList>
    </citation>
    <scope>NUCLEOTIDE SEQUENCE [LARGE SCALE GENOMIC DNA]</scope>
    <source>
        <strain evidence="11 12">ASD2818</strain>
    </source>
</reference>
<dbReference type="GO" id="GO:0051301">
    <property type="term" value="P:cell division"/>
    <property type="evidence" value="ECO:0007669"/>
    <property type="project" value="UniProtKB-KW"/>
</dbReference>
<dbReference type="PROSITE" id="PS51779">
    <property type="entry name" value="POTRA"/>
    <property type="match status" value="1"/>
</dbReference>
<dbReference type="RefSeq" id="WP_112333255.1">
    <property type="nucleotide sequence ID" value="NZ_JADPHD010000002.1"/>
</dbReference>
<evidence type="ECO:0000313" key="12">
    <source>
        <dbReference type="Proteomes" id="UP000249377"/>
    </source>
</evidence>
<feature type="transmembrane region" description="Helical" evidence="9">
    <location>
        <begin position="21"/>
        <end position="45"/>
    </location>
</feature>
<dbReference type="InterPro" id="IPR034746">
    <property type="entry name" value="POTRA"/>
</dbReference>
<dbReference type="AlphaFoldDB" id="A0A328UEQ2"/>
<dbReference type="GO" id="GO:0005886">
    <property type="term" value="C:plasma membrane"/>
    <property type="evidence" value="ECO:0007669"/>
    <property type="project" value="TreeGrafter"/>
</dbReference>
<dbReference type="PANTHER" id="PTHR37820:SF1">
    <property type="entry name" value="CELL DIVISION PROTEIN FTSQ"/>
    <property type="match status" value="1"/>
</dbReference>
<evidence type="ECO:0000256" key="1">
    <source>
        <dbReference type="ARBA" id="ARBA00004370"/>
    </source>
</evidence>
<evidence type="ECO:0000256" key="7">
    <source>
        <dbReference type="ARBA" id="ARBA00023306"/>
    </source>
</evidence>
<evidence type="ECO:0000259" key="10">
    <source>
        <dbReference type="PROSITE" id="PS51779"/>
    </source>
</evidence>
<keyword evidence="12" id="KW-1185">Reference proteome</keyword>
<dbReference type="InterPro" id="IPR050487">
    <property type="entry name" value="FtsQ_DivIB"/>
</dbReference>
<evidence type="ECO:0000313" key="11">
    <source>
        <dbReference type="EMBL" id="RAQ25564.1"/>
    </source>
</evidence>
<dbReference type="EMBL" id="QLYR01000008">
    <property type="protein sequence ID" value="RAQ25564.1"/>
    <property type="molecule type" value="Genomic_DNA"/>
</dbReference>
<dbReference type="Pfam" id="PF03799">
    <property type="entry name" value="FtsQ_DivIB_C"/>
    <property type="match status" value="1"/>
</dbReference>
<gene>
    <name evidence="11" type="ORF">DPQ25_11140</name>
</gene>
<keyword evidence="6 9" id="KW-0472">Membrane</keyword>
<keyword evidence="2" id="KW-1003">Cell membrane</keyword>
<evidence type="ECO:0000256" key="5">
    <source>
        <dbReference type="ARBA" id="ARBA00022989"/>
    </source>
</evidence>
<sequence length="285" mass="31164">MSRPNRGRNAAIRNRKRKRRLLFFYASMFFIVLCAALILALTILFKVEAIEVQGISRYSTEEVTEASGLEKGDNLFLADLGAAEKAVESKLPYVKAAHISLSLPDTFVIDVEEDHAAAAFTYQNQYLLVGSTGKALEISDEKPAGCPLIKGVQVASAEPGKEVVYEDENVTSTFTELMQAIADSGLDKITEIDLSYLYKVQLLYDDRITVNLGMPVDFDYKLRVIFKQSLLDGGKLTDSDRGTLDLSLVKDNNKSYFSPETSSSKSESASQEGGESGASPAGSEE</sequence>
<evidence type="ECO:0000256" key="3">
    <source>
        <dbReference type="ARBA" id="ARBA00022618"/>
    </source>
</evidence>
<feature type="region of interest" description="Disordered" evidence="8">
    <location>
        <begin position="253"/>
        <end position="285"/>
    </location>
</feature>
<keyword evidence="7" id="KW-0131">Cell cycle</keyword>
<dbReference type="InterPro" id="IPR013685">
    <property type="entry name" value="POTRA_FtsQ_type"/>
</dbReference>
<keyword evidence="4 9" id="KW-0812">Transmembrane</keyword>
<protein>
    <recommendedName>
        <fullName evidence="10">POTRA domain-containing protein</fullName>
    </recommendedName>
</protein>
<proteinExistence type="predicted"/>
<evidence type="ECO:0000256" key="8">
    <source>
        <dbReference type="SAM" id="MobiDB-lite"/>
    </source>
</evidence>
<feature type="domain" description="POTRA" evidence="10">
    <location>
        <begin position="45"/>
        <end position="114"/>
    </location>
</feature>
<evidence type="ECO:0000256" key="2">
    <source>
        <dbReference type="ARBA" id="ARBA00022475"/>
    </source>
</evidence>
<evidence type="ECO:0000256" key="9">
    <source>
        <dbReference type="SAM" id="Phobius"/>
    </source>
</evidence>